<protein>
    <submittedName>
        <fullName evidence="3">Uncharacterized protein</fullName>
    </submittedName>
</protein>
<feature type="region of interest" description="Disordered" evidence="1">
    <location>
        <begin position="297"/>
        <end position="325"/>
    </location>
</feature>
<dbReference type="AlphaFoldDB" id="A0A8S9A2P5"/>
<feature type="compositionally biased region" description="Basic and acidic residues" evidence="1">
    <location>
        <begin position="297"/>
        <end position="307"/>
    </location>
</feature>
<feature type="region of interest" description="Disordered" evidence="1">
    <location>
        <begin position="400"/>
        <end position="479"/>
    </location>
</feature>
<evidence type="ECO:0000256" key="1">
    <source>
        <dbReference type="SAM" id="MobiDB-lite"/>
    </source>
</evidence>
<sequence>MIPTRIVATPFSASVSIIAVIFRLTWYLILVTLFYSTGVTSASITAVRRGSSNDNDGVFQAGIARSLALSSLINTKPSVQKRSATEHVILCDCLSASGIRSSQMAYYSADVQGSPTGGVGIVDTELNTTATWYNATTSATWADTGVTFKAVIGYHVAEDDYVGKGNNGYGDFRCWQRARTGFAYDLKGNGNVCEMKIDCNKAVAPSTDPAYVPLESTTTLTSDDGQSPASAGNTPAPTSTNSAENAQQPGLENKDKDKVISTGAVIGIAMGIVVAFTFLAGGAGFFFARRRRLRKQREQQRRKEARADSTITESHSPGSDLAKSPSAVYELDGEWSRHEMGDDTGHYEIDGQVRCEMDGVDGEIKEKMDDDLFADAADAKQIILCLDEKKDSKMIIDEKKKEKGEKVRVSEKEMEARRDKEERERERERQQQEQQQEQQQQQQQQLEKEQKTTKNAGDDLPMVSPISPLSPPAWTEEGVGQTPFCLPAIMPEPEKFIAEEFRAHNKEMAKREKEGVNLKFRFEEETQKYIKVDIPSASGKDAGGP</sequence>
<dbReference type="VEuPathDB" id="FungiDB:SMAC_03683"/>
<evidence type="ECO:0000256" key="2">
    <source>
        <dbReference type="SAM" id="Phobius"/>
    </source>
</evidence>
<evidence type="ECO:0000313" key="3">
    <source>
        <dbReference type="EMBL" id="KAA8635101.1"/>
    </source>
</evidence>
<organism evidence="3 4">
    <name type="scientific">Sordaria macrospora</name>
    <dbReference type="NCBI Taxonomy" id="5147"/>
    <lineage>
        <taxon>Eukaryota</taxon>
        <taxon>Fungi</taxon>
        <taxon>Dikarya</taxon>
        <taxon>Ascomycota</taxon>
        <taxon>Pezizomycotina</taxon>
        <taxon>Sordariomycetes</taxon>
        <taxon>Sordariomycetidae</taxon>
        <taxon>Sordariales</taxon>
        <taxon>Sordariaceae</taxon>
        <taxon>Sordaria</taxon>
    </lineage>
</organism>
<keyword evidence="2" id="KW-1133">Transmembrane helix</keyword>
<proteinExistence type="predicted"/>
<dbReference type="OMA" id="TGHYEID"/>
<feature type="compositionally biased region" description="Basic and acidic residues" evidence="1">
    <location>
        <begin position="400"/>
        <end position="431"/>
    </location>
</feature>
<accession>A0A8S9A2P5</accession>
<reference evidence="3 4" key="1">
    <citation type="submission" date="2017-07" db="EMBL/GenBank/DDBJ databases">
        <title>Genome sequence of the Sordaria macrospora wild type strain R19027.</title>
        <authorList>
            <person name="Nowrousian M."/>
            <person name="Teichert I."/>
            <person name="Kueck U."/>
        </authorList>
    </citation>
    <scope>NUCLEOTIDE SEQUENCE [LARGE SCALE GENOMIC DNA]</scope>
    <source>
        <strain evidence="3 4">R19027</strain>
        <tissue evidence="3">Mycelium</tissue>
    </source>
</reference>
<keyword evidence="2" id="KW-0812">Transmembrane</keyword>
<feature type="transmembrane region" description="Helical" evidence="2">
    <location>
        <begin position="12"/>
        <end position="35"/>
    </location>
</feature>
<feature type="transmembrane region" description="Helical" evidence="2">
    <location>
        <begin position="264"/>
        <end position="288"/>
    </location>
</feature>
<keyword evidence="2" id="KW-0472">Membrane</keyword>
<comment type="caution">
    <text evidence="3">The sequence shown here is derived from an EMBL/GenBank/DDBJ whole genome shotgun (WGS) entry which is preliminary data.</text>
</comment>
<dbReference type="Proteomes" id="UP000433876">
    <property type="component" value="Unassembled WGS sequence"/>
</dbReference>
<feature type="compositionally biased region" description="Low complexity" evidence="1">
    <location>
        <begin position="432"/>
        <end position="445"/>
    </location>
</feature>
<dbReference type="EMBL" id="NMPR01000015">
    <property type="protein sequence ID" value="KAA8635101.1"/>
    <property type="molecule type" value="Genomic_DNA"/>
</dbReference>
<feature type="compositionally biased region" description="Polar residues" evidence="1">
    <location>
        <begin position="215"/>
        <end position="250"/>
    </location>
</feature>
<name>A0A8S9A2P5_SORMA</name>
<feature type="region of interest" description="Disordered" evidence="1">
    <location>
        <begin position="208"/>
        <end position="255"/>
    </location>
</feature>
<evidence type="ECO:0000313" key="4">
    <source>
        <dbReference type="Proteomes" id="UP000433876"/>
    </source>
</evidence>
<gene>
    <name evidence="3" type="ORF">SMACR_03683</name>
</gene>